<evidence type="ECO:0000256" key="2">
    <source>
        <dbReference type="ARBA" id="ARBA00011322"/>
    </source>
</evidence>
<dbReference type="GO" id="GO:0006302">
    <property type="term" value="P:double-strand break repair"/>
    <property type="evidence" value="ECO:0007669"/>
    <property type="project" value="InterPro"/>
</dbReference>
<dbReference type="SUPFAM" id="SSF52540">
    <property type="entry name" value="P-loop containing nucleoside triphosphate hydrolases"/>
    <property type="match status" value="2"/>
</dbReference>
<feature type="coiled-coil region" evidence="4">
    <location>
        <begin position="498"/>
        <end position="525"/>
    </location>
</feature>
<name>A0A2S0KNP1_9FIRM</name>
<sequence>MKPLYLEVSAFGPYAGVESLDFTNLENENIFLISGDTGAGKTSIFDAITYALFAESSGDRRKADSIRSDFANPETETYVFLRFSQRGEIYEVRRNPDYLRPSRRGDGWTTQKAAVELTLPNKEQIVKISDANAIIEDILGMNYLEFRQTSLIAQGEFTEVLKANSRERANIFRKLFQTDMYSNFQAFLQNKKRESDNKLQLLQVRKTDILSSLETIFTDFTDKYNAKNLAEDLDCLNSITGLSEENFKYQLIFTQDWMSEDIQINPEFEKEMLEYLESTSQKIMSSLQGFAEVLNEIKTKNNKVNESYYNAISLSKLFTELEKKQARKLELEKNYNLIQDKKNELVTAENAEKVKPYADAYKHEVLLHQQLEKTLEIKQAKLSLIQEKRQKLELDLSNFKEKWSHIEEQEQELRSWKQLLPEVIQYEKMKTQELELNDKTQKLYLQELEISKKLDAQNNKLLSLEQELSKYNDLEIRTSSHKNDIDNFKKNREEFNKAKAHFADLNDLLKERSELEERFNIASENKKKSLLNLAEVERKFLASQAGILADRLEVGKECPVCGSLEHPNPATKDVESATEADWNYAREQNQIANDKSAELINKLVLNKNKLDFNLQEINEYLQSAFENKDVSLIQDSINKIEELMKNKANKLNALSAELNEALKAKKELENNKNKVEVDLNQIKEDFEGVIEAKTKLERESISLKAIVSRDESKYEQFNSEKLAKIISEKDAELSKAKSDQNELQLMLENVNKENIKLSTEVEVDNRNLEQKKNDLSSKRIDLEQRLKAYGFVDLSEFELAERNTEDLEIIRKMISEYESLYEQTNIRIAELENKTSEFEKPNLDMAQDKLQQASAIYDKFLYTYNILQKLSDDFRKRSQNLRTLSKELVNVREEQAFYQEFSALSNGQVRGGKMKTTFEQFVQTYYFRRILKAANTRLSTLSDGRYLLMHREEASRGSGQDGLELDVLDSYTGKSRSVNSLSGGETFMASLALALGLSDTIRELKGGIEIEVMFIDEGFESLDEEALQRATKLLSSMSDESTMIGIISHVNELKDAIMQQVRVKKTNKGSSLEIVYL</sequence>
<dbReference type="Proteomes" id="UP000237947">
    <property type="component" value="Chromosome"/>
</dbReference>
<dbReference type="InterPro" id="IPR038729">
    <property type="entry name" value="Rad50/SbcC_AAA"/>
</dbReference>
<evidence type="ECO:0000256" key="1">
    <source>
        <dbReference type="ARBA" id="ARBA00006930"/>
    </source>
</evidence>
<evidence type="ECO:0000259" key="5">
    <source>
        <dbReference type="Pfam" id="PF13476"/>
    </source>
</evidence>
<gene>
    <name evidence="6" type="ORF">C5Q98_05210</name>
</gene>
<dbReference type="Pfam" id="PF13558">
    <property type="entry name" value="SbcC_Walker_B"/>
    <property type="match status" value="1"/>
</dbReference>
<protein>
    <recommendedName>
        <fullName evidence="3">Nuclease SbcCD subunit C</fullName>
    </recommendedName>
</protein>
<dbReference type="Gene3D" id="3.40.50.300">
    <property type="entry name" value="P-loop containing nucleotide triphosphate hydrolases"/>
    <property type="match status" value="2"/>
</dbReference>
<feature type="coiled-coil region" evidence="4">
    <location>
        <begin position="314"/>
        <end position="341"/>
    </location>
</feature>
<dbReference type="EMBL" id="CP027226">
    <property type="protein sequence ID" value="AVM42646.1"/>
    <property type="molecule type" value="Genomic_DNA"/>
</dbReference>
<feature type="coiled-coil region" evidence="4">
    <location>
        <begin position="733"/>
        <end position="785"/>
    </location>
</feature>
<dbReference type="RefSeq" id="WP_106012600.1">
    <property type="nucleotide sequence ID" value="NZ_CP027226.1"/>
</dbReference>
<accession>A0A2S0KNP1</accession>
<dbReference type="InterPro" id="IPR027417">
    <property type="entry name" value="P-loop_NTPase"/>
</dbReference>
<proteinExistence type="inferred from homology"/>
<evidence type="ECO:0000256" key="3">
    <source>
        <dbReference type="ARBA" id="ARBA00013368"/>
    </source>
</evidence>
<feature type="coiled-coil region" evidence="4">
    <location>
        <begin position="633"/>
        <end position="699"/>
    </location>
</feature>
<feature type="coiled-coil region" evidence="4">
    <location>
        <begin position="368"/>
        <end position="402"/>
    </location>
</feature>
<dbReference type="KEGG" id="fsa:C5Q98_05210"/>
<dbReference type="OrthoDB" id="9795626at2"/>
<feature type="domain" description="Rad50/SbcC-type AAA" evidence="5">
    <location>
        <begin position="6"/>
        <end position="211"/>
    </location>
</feature>
<comment type="subunit">
    <text evidence="2">Heterodimer of SbcC and SbcD.</text>
</comment>
<dbReference type="Pfam" id="PF13476">
    <property type="entry name" value="AAA_23"/>
    <property type="match status" value="1"/>
</dbReference>
<organism evidence="6 7">
    <name type="scientific">Fastidiosipila sanguinis</name>
    <dbReference type="NCBI Taxonomy" id="236753"/>
    <lineage>
        <taxon>Bacteria</taxon>
        <taxon>Bacillati</taxon>
        <taxon>Bacillota</taxon>
        <taxon>Clostridia</taxon>
        <taxon>Eubacteriales</taxon>
        <taxon>Oscillospiraceae</taxon>
        <taxon>Fastidiosipila</taxon>
    </lineage>
</organism>
<keyword evidence="4" id="KW-0175">Coiled coil</keyword>
<comment type="similarity">
    <text evidence="1">Belongs to the SMC family. SbcC subfamily.</text>
</comment>
<keyword evidence="7" id="KW-1185">Reference proteome</keyword>
<evidence type="ECO:0000256" key="4">
    <source>
        <dbReference type="SAM" id="Coils"/>
    </source>
</evidence>
<evidence type="ECO:0000313" key="6">
    <source>
        <dbReference type="EMBL" id="AVM42646.1"/>
    </source>
</evidence>
<dbReference type="PANTHER" id="PTHR32114">
    <property type="entry name" value="ABC TRANSPORTER ABCH.3"/>
    <property type="match status" value="1"/>
</dbReference>
<dbReference type="GO" id="GO:0016887">
    <property type="term" value="F:ATP hydrolysis activity"/>
    <property type="evidence" value="ECO:0007669"/>
    <property type="project" value="InterPro"/>
</dbReference>
<dbReference type="PANTHER" id="PTHR32114:SF2">
    <property type="entry name" value="ABC TRANSPORTER ABCH.3"/>
    <property type="match status" value="1"/>
</dbReference>
<evidence type="ECO:0000313" key="7">
    <source>
        <dbReference type="Proteomes" id="UP000237947"/>
    </source>
</evidence>
<dbReference type="AlphaFoldDB" id="A0A2S0KNP1"/>
<reference evidence="7" key="1">
    <citation type="submission" date="2018-02" db="EMBL/GenBank/DDBJ databases">
        <authorList>
            <person name="Holder M.E."/>
            <person name="Ajami N.J."/>
            <person name="Petrosino J.F."/>
        </authorList>
    </citation>
    <scope>NUCLEOTIDE SEQUENCE [LARGE SCALE GENOMIC DNA]</scope>
    <source>
        <strain evidence="7">CCUG 47711</strain>
    </source>
</reference>